<keyword evidence="8" id="KW-0560">Oxidoreductase</keyword>
<dbReference type="GO" id="GO:0020037">
    <property type="term" value="F:heme binding"/>
    <property type="evidence" value="ECO:0007669"/>
    <property type="project" value="InterPro"/>
</dbReference>
<dbReference type="InterPro" id="IPR010255">
    <property type="entry name" value="Haem_peroxidase_sf"/>
</dbReference>
<sequence length="149" mass="16876">MPILGRAYKWHPSPCQRKAPTILLFGCKLRETIREMMANNKLVVLATLLAFLVTVASQQQQGPYICFNGWLSLQNFNPLFCSPRMPNIQPPRSPAGFGLSYDYYDKNSSYCPSAERIVRDAVTKAMAANHGILAGLIRLFFHDCFVRVY</sequence>
<organism evidence="15 16">
    <name type="scientific">Eragrostis curvula</name>
    <name type="common">weeping love grass</name>
    <dbReference type="NCBI Taxonomy" id="38414"/>
    <lineage>
        <taxon>Eukaryota</taxon>
        <taxon>Viridiplantae</taxon>
        <taxon>Streptophyta</taxon>
        <taxon>Embryophyta</taxon>
        <taxon>Tracheophyta</taxon>
        <taxon>Spermatophyta</taxon>
        <taxon>Magnoliopsida</taxon>
        <taxon>Liliopsida</taxon>
        <taxon>Poales</taxon>
        <taxon>Poaceae</taxon>
        <taxon>PACMAD clade</taxon>
        <taxon>Chloridoideae</taxon>
        <taxon>Eragrostideae</taxon>
        <taxon>Eragrostidinae</taxon>
        <taxon>Eragrostis</taxon>
    </lineage>
</organism>
<gene>
    <name evidence="15" type="ORF">EJB05_13021</name>
</gene>
<keyword evidence="16" id="KW-1185">Reference proteome</keyword>
<dbReference type="Gene3D" id="1.10.520.10">
    <property type="match status" value="1"/>
</dbReference>
<dbReference type="GO" id="GO:0005576">
    <property type="term" value="C:extracellular region"/>
    <property type="evidence" value="ECO:0007669"/>
    <property type="project" value="UniProtKB-SubCell"/>
</dbReference>
<dbReference type="PROSITE" id="PS50873">
    <property type="entry name" value="PEROXIDASE_4"/>
    <property type="match status" value="1"/>
</dbReference>
<keyword evidence="5" id="KW-0349">Heme</keyword>
<dbReference type="GO" id="GO:0140825">
    <property type="term" value="F:lactoperoxidase activity"/>
    <property type="evidence" value="ECO:0007669"/>
    <property type="project" value="UniProtKB-EC"/>
</dbReference>
<reference evidence="15 16" key="1">
    <citation type="journal article" date="2019" name="Sci. Rep.">
        <title>A high-quality genome of Eragrostis curvula grass provides insights into Poaceae evolution and supports new strategies to enhance forage quality.</title>
        <authorList>
            <person name="Carballo J."/>
            <person name="Santos B.A.C.M."/>
            <person name="Zappacosta D."/>
            <person name="Garbus I."/>
            <person name="Selva J.P."/>
            <person name="Gallo C.A."/>
            <person name="Diaz A."/>
            <person name="Albertini E."/>
            <person name="Caccamo M."/>
            <person name="Echenique V."/>
        </authorList>
    </citation>
    <scope>NUCLEOTIDE SEQUENCE [LARGE SCALE GENOMIC DNA]</scope>
    <source>
        <strain evidence="16">cv. Victoria</strain>
        <tissue evidence="15">Leaf</tissue>
    </source>
</reference>
<feature type="domain" description="Plant heme peroxidase family profile" evidence="14">
    <location>
        <begin position="98"/>
        <end position="149"/>
    </location>
</feature>
<dbReference type="OrthoDB" id="2113341at2759"/>
<comment type="subcellular location">
    <subcellularLocation>
        <location evidence="3">Secreted</location>
    </subcellularLocation>
</comment>
<keyword evidence="10" id="KW-0376">Hydrogen peroxide</keyword>
<dbReference type="EMBL" id="RWGY01000007">
    <property type="protein sequence ID" value="TVU39595.1"/>
    <property type="molecule type" value="Genomic_DNA"/>
</dbReference>
<evidence type="ECO:0000313" key="16">
    <source>
        <dbReference type="Proteomes" id="UP000324897"/>
    </source>
</evidence>
<evidence type="ECO:0000256" key="4">
    <source>
        <dbReference type="ARBA" id="ARBA00022559"/>
    </source>
</evidence>
<feature type="non-terminal residue" evidence="15">
    <location>
        <position position="1"/>
    </location>
</feature>
<accession>A0A5J9VVH2</accession>
<comment type="caution">
    <text evidence="15">The sequence shown here is derived from an EMBL/GenBank/DDBJ whole genome shotgun (WGS) entry which is preliminary data.</text>
</comment>
<dbReference type="Gramene" id="TVU39595">
    <property type="protein sequence ID" value="TVU39595"/>
    <property type="gene ID" value="EJB05_13021"/>
</dbReference>
<keyword evidence="7 12" id="KW-0106">Calcium</keyword>
<evidence type="ECO:0000259" key="14">
    <source>
        <dbReference type="PROSITE" id="PS50873"/>
    </source>
</evidence>
<evidence type="ECO:0000256" key="9">
    <source>
        <dbReference type="ARBA" id="ARBA00023004"/>
    </source>
</evidence>
<comment type="cofactor">
    <cofactor evidence="12">
        <name>Ca(2+)</name>
        <dbReference type="ChEBI" id="CHEBI:29108"/>
    </cofactor>
    <text evidence="12">Binds 2 calcium ions per subunit.</text>
</comment>
<dbReference type="InterPro" id="IPR000823">
    <property type="entry name" value="Peroxidase_pln"/>
</dbReference>
<protein>
    <recommendedName>
        <fullName evidence="14">Plant heme peroxidase family profile domain-containing protein</fullName>
    </recommendedName>
</protein>
<evidence type="ECO:0000256" key="10">
    <source>
        <dbReference type="ARBA" id="ARBA00023324"/>
    </source>
</evidence>
<dbReference type="SUPFAM" id="SSF48113">
    <property type="entry name" value="Heme-dependent peroxidases"/>
    <property type="match status" value="1"/>
</dbReference>
<evidence type="ECO:0000256" key="1">
    <source>
        <dbReference type="ARBA" id="ARBA00000189"/>
    </source>
</evidence>
<evidence type="ECO:0000256" key="3">
    <source>
        <dbReference type="ARBA" id="ARBA00004613"/>
    </source>
</evidence>
<keyword evidence="4" id="KW-0575">Peroxidase</keyword>
<dbReference type="AlphaFoldDB" id="A0A5J9VVH2"/>
<evidence type="ECO:0000256" key="13">
    <source>
        <dbReference type="PIRSR" id="PIRSR600823-4"/>
    </source>
</evidence>
<feature type="binding site" evidence="12">
    <location>
        <position position="146"/>
    </location>
    <ligand>
        <name>Ca(2+)</name>
        <dbReference type="ChEBI" id="CHEBI:29108"/>
        <label>1</label>
    </ligand>
</feature>
<dbReference type="GO" id="GO:0006979">
    <property type="term" value="P:response to oxidative stress"/>
    <property type="evidence" value="ECO:0007669"/>
    <property type="project" value="InterPro"/>
</dbReference>
<evidence type="ECO:0000256" key="7">
    <source>
        <dbReference type="ARBA" id="ARBA00022837"/>
    </source>
</evidence>
<dbReference type="PRINTS" id="PR00461">
    <property type="entry name" value="PLPEROXIDASE"/>
</dbReference>
<dbReference type="PANTHER" id="PTHR31235">
    <property type="entry name" value="PEROXIDASE 25-RELATED"/>
    <property type="match status" value="1"/>
</dbReference>
<feature type="binding site" evidence="12">
    <location>
        <position position="143"/>
    </location>
    <ligand>
        <name>Ca(2+)</name>
        <dbReference type="ChEBI" id="CHEBI:29108"/>
        <label>1</label>
    </ligand>
</feature>
<evidence type="ECO:0000256" key="5">
    <source>
        <dbReference type="ARBA" id="ARBA00022617"/>
    </source>
</evidence>
<dbReference type="Proteomes" id="UP000324897">
    <property type="component" value="Chromosome 4"/>
</dbReference>
<evidence type="ECO:0000313" key="15">
    <source>
        <dbReference type="EMBL" id="TVU39595.1"/>
    </source>
</evidence>
<keyword evidence="9" id="KW-0408">Iron</keyword>
<keyword evidence="6 12" id="KW-0479">Metal-binding</keyword>
<evidence type="ECO:0000256" key="12">
    <source>
        <dbReference type="PIRSR" id="PIRSR600823-3"/>
    </source>
</evidence>
<feature type="active site" description="Proton acceptor" evidence="11">
    <location>
        <position position="142"/>
    </location>
</feature>
<dbReference type="GO" id="GO:0046872">
    <property type="term" value="F:metal ion binding"/>
    <property type="evidence" value="ECO:0007669"/>
    <property type="project" value="UniProtKB-KW"/>
</dbReference>
<name>A0A5J9VVH2_9POAL</name>
<feature type="site" description="Transition state stabilizer" evidence="13">
    <location>
        <position position="138"/>
    </location>
</feature>
<comment type="cofactor">
    <cofactor evidence="2">
        <name>heme b</name>
        <dbReference type="ChEBI" id="CHEBI:60344"/>
    </cofactor>
</comment>
<evidence type="ECO:0000256" key="2">
    <source>
        <dbReference type="ARBA" id="ARBA00001970"/>
    </source>
</evidence>
<evidence type="ECO:0000256" key="8">
    <source>
        <dbReference type="ARBA" id="ARBA00023002"/>
    </source>
</evidence>
<dbReference type="GO" id="GO:0042744">
    <property type="term" value="P:hydrogen peroxide catabolic process"/>
    <property type="evidence" value="ECO:0007669"/>
    <property type="project" value="UniProtKB-KW"/>
</dbReference>
<dbReference type="InterPro" id="IPR002016">
    <property type="entry name" value="Haem_peroxidase"/>
</dbReference>
<evidence type="ECO:0000256" key="6">
    <source>
        <dbReference type="ARBA" id="ARBA00022723"/>
    </source>
</evidence>
<proteinExistence type="predicted"/>
<comment type="catalytic activity">
    <reaction evidence="1">
        <text>2 a phenolic donor + H2O2 = 2 a phenolic radical donor + 2 H2O</text>
        <dbReference type="Rhea" id="RHEA:56136"/>
        <dbReference type="ChEBI" id="CHEBI:15377"/>
        <dbReference type="ChEBI" id="CHEBI:16240"/>
        <dbReference type="ChEBI" id="CHEBI:139520"/>
        <dbReference type="ChEBI" id="CHEBI:139521"/>
        <dbReference type="EC" id="1.11.1.7"/>
    </reaction>
</comment>
<evidence type="ECO:0000256" key="11">
    <source>
        <dbReference type="PIRSR" id="PIRSR600823-1"/>
    </source>
</evidence>